<dbReference type="PANTHER" id="PTHR18964">
    <property type="entry name" value="ROK (REPRESSOR, ORF, KINASE) FAMILY"/>
    <property type="match status" value="1"/>
</dbReference>
<dbReference type="SUPFAM" id="SSF46785">
    <property type="entry name" value="Winged helix' DNA-binding domain"/>
    <property type="match status" value="1"/>
</dbReference>
<proteinExistence type="inferred from homology"/>
<gene>
    <name evidence="2" type="ORF">B7Z01_14145</name>
</gene>
<accession>A0A258FDN2</accession>
<organism evidence="2 3">
    <name type="scientific">Brevundimonas subvibrioides</name>
    <dbReference type="NCBI Taxonomy" id="74313"/>
    <lineage>
        <taxon>Bacteria</taxon>
        <taxon>Pseudomonadati</taxon>
        <taxon>Pseudomonadota</taxon>
        <taxon>Alphaproteobacteria</taxon>
        <taxon>Caulobacterales</taxon>
        <taxon>Caulobacteraceae</taxon>
        <taxon>Brevundimonas</taxon>
    </lineage>
</organism>
<dbReference type="CDD" id="cd23763">
    <property type="entry name" value="ASKHA_ATPase_ROK"/>
    <property type="match status" value="1"/>
</dbReference>
<name>A0A258FDN2_9CAUL</name>
<dbReference type="InterPro" id="IPR036390">
    <property type="entry name" value="WH_DNA-bd_sf"/>
</dbReference>
<comment type="caution">
    <text evidence="2">The sequence shown here is derived from an EMBL/GenBank/DDBJ whole genome shotgun (WGS) entry which is preliminary data.</text>
</comment>
<dbReference type="InterPro" id="IPR000600">
    <property type="entry name" value="ROK"/>
</dbReference>
<dbReference type="Gene3D" id="1.10.10.10">
    <property type="entry name" value="Winged helix-like DNA-binding domain superfamily/Winged helix DNA-binding domain"/>
    <property type="match status" value="1"/>
</dbReference>
<dbReference type="AlphaFoldDB" id="A0A258FDN2"/>
<protein>
    <recommendedName>
        <fullName evidence="4">ROK family transcriptional regulator</fullName>
    </recommendedName>
</protein>
<dbReference type="Proteomes" id="UP000215595">
    <property type="component" value="Unassembled WGS sequence"/>
</dbReference>
<reference evidence="2 3" key="1">
    <citation type="submission" date="2017-03" db="EMBL/GenBank/DDBJ databases">
        <title>Lifting the veil on microbial sulfur biogeochemistry in mining wastewaters.</title>
        <authorList>
            <person name="Kantor R.S."/>
            <person name="Colenbrander Nelson T."/>
            <person name="Marshall S."/>
            <person name="Bennett D."/>
            <person name="Apte S."/>
            <person name="Camacho D."/>
            <person name="Thomas B.C."/>
            <person name="Warren L.A."/>
            <person name="Banfield J.F."/>
        </authorList>
    </citation>
    <scope>NUCLEOTIDE SEQUENCE [LARGE SCALE GENOMIC DNA]</scope>
    <source>
        <strain evidence="2">32-69-9</strain>
    </source>
</reference>
<sequence length="377" mass="40450">MTDASTLPLTSSERRVLGAVWLRGPVARSVIATETGFSDGSVTRLARELQARGFVHEGVQRAGTRGQPPRPLRLTADGAYAFGVNFSHSYIDLALINLTGEPVAIERRALDRATPERIAEIAAEALIDQLRETGIALSKVVGAGFSLPGDFLETPHFLHAHAAFPDLRDRDLVSVFRAALPVDVFVENDGTCAALGERVHGIGRTADSILFLHIGHGVGAGLMINGRPWRGARGNAGTIGVMYPMSEPRPSGHDLFETLRASGLPINDFNDLESLEPQSCPPLRRWLARAGEQLRRGIEYTARTIDPELIIVGGRLPPMTTQALLMAIDVDATFAPSRVLPHPRLVASSLGPYAGVIGAASVCFYQNFLATEDGGTI</sequence>
<dbReference type="Gene3D" id="3.30.420.40">
    <property type="match status" value="2"/>
</dbReference>
<evidence type="ECO:0008006" key="4">
    <source>
        <dbReference type="Google" id="ProtNLM"/>
    </source>
</evidence>
<dbReference type="InterPro" id="IPR036388">
    <property type="entry name" value="WH-like_DNA-bd_sf"/>
</dbReference>
<dbReference type="InterPro" id="IPR043129">
    <property type="entry name" value="ATPase_NBD"/>
</dbReference>
<dbReference type="PANTHER" id="PTHR18964:SF149">
    <property type="entry name" value="BIFUNCTIONAL UDP-N-ACETYLGLUCOSAMINE 2-EPIMERASE_N-ACETYLMANNOSAMINE KINASE"/>
    <property type="match status" value="1"/>
</dbReference>
<evidence type="ECO:0000313" key="3">
    <source>
        <dbReference type="Proteomes" id="UP000215595"/>
    </source>
</evidence>
<comment type="similarity">
    <text evidence="1">Belongs to the ROK (NagC/XylR) family.</text>
</comment>
<evidence type="ECO:0000313" key="2">
    <source>
        <dbReference type="EMBL" id="OYX30625.1"/>
    </source>
</evidence>
<evidence type="ECO:0000256" key="1">
    <source>
        <dbReference type="ARBA" id="ARBA00006479"/>
    </source>
</evidence>
<dbReference type="SUPFAM" id="SSF53067">
    <property type="entry name" value="Actin-like ATPase domain"/>
    <property type="match status" value="1"/>
</dbReference>
<dbReference type="EMBL" id="NCEB01000041">
    <property type="protein sequence ID" value="OYX30625.1"/>
    <property type="molecule type" value="Genomic_DNA"/>
</dbReference>
<dbReference type="Pfam" id="PF00480">
    <property type="entry name" value="ROK"/>
    <property type="match status" value="1"/>
</dbReference>